<evidence type="ECO:0000256" key="9">
    <source>
        <dbReference type="ARBA" id="ARBA00023136"/>
    </source>
</evidence>
<evidence type="ECO:0000256" key="8">
    <source>
        <dbReference type="ARBA" id="ARBA00023034"/>
    </source>
</evidence>
<evidence type="ECO:0000256" key="10">
    <source>
        <dbReference type="RuleBase" id="RU363079"/>
    </source>
</evidence>
<sequence>MGNEALQISLPLVLLTILTFSAPSATASASDRRYNVGDHVPLFVNKVGPLNNPSETYQYYDLPFCYPDPVIQKKESIGEVLNGDRLANTLYQLNFRQDKNGERLCQKKLKVAEVAKFRDAIVNDFYFQMYYDDLPVWGFVGKVEDESWTISDKGTKYYLFKHVVFDFFTMGTK</sequence>
<keyword evidence="8" id="KW-0333">Golgi apparatus</keyword>
<comment type="similarity">
    <text evidence="3 10">Belongs to the nonaspanin (TM9SF) (TC 9.A.2) family.</text>
</comment>
<accession>A0A314XYV0</accession>
<dbReference type="GO" id="GO:0072657">
    <property type="term" value="P:protein localization to membrane"/>
    <property type="evidence" value="ECO:0007669"/>
    <property type="project" value="TreeGrafter"/>
</dbReference>
<keyword evidence="9" id="KW-0472">Membrane</keyword>
<evidence type="ECO:0000313" key="11">
    <source>
        <dbReference type="EMBL" id="PQP99172.1"/>
    </source>
</evidence>
<proteinExistence type="inferred from homology"/>
<dbReference type="Proteomes" id="UP000250321">
    <property type="component" value="Unassembled WGS sequence"/>
</dbReference>
<dbReference type="PANTHER" id="PTHR10766">
    <property type="entry name" value="TRANSMEMBRANE 9 SUPERFAMILY PROTEIN"/>
    <property type="match status" value="1"/>
</dbReference>
<keyword evidence="7" id="KW-1133">Transmembrane helix</keyword>
<dbReference type="Pfam" id="PF02990">
    <property type="entry name" value="EMP70"/>
    <property type="match status" value="1"/>
</dbReference>
<name>A0A314XYV0_PRUYE</name>
<comment type="subcellular location">
    <subcellularLocation>
        <location evidence="1">Endosome membrane</location>
        <topology evidence="1">Multi-pass membrane protein</topology>
    </subcellularLocation>
    <subcellularLocation>
        <location evidence="2">Golgi apparatus membrane</location>
        <topology evidence="2">Multi-pass membrane protein</topology>
    </subcellularLocation>
</comment>
<keyword evidence="12" id="KW-1185">Reference proteome</keyword>
<evidence type="ECO:0000256" key="2">
    <source>
        <dbReference type="ARBA" id="ARBA00004653"/>
    </source>
</evidence>
<evidence type="ECO:0000256" key="1">
    <source>
        <dbReference type="ARBA" id="ARBA00004337"/>
    </source>
</evidence>
<evidence type="ECO:0000256" key="4">
    <source>
        <dbReference type="ARBA" id="ARBA00022692"/>
    </source>
</evidence>
<dbReference type="GO" id="GO:0010008">
    <property type="term" value="C:endosome membrane"/>
    <property type="evidence" value="ECO:0007669"/>
    <property type="project" value="UniProtKB-SubCell"/>
</dbReference>
<dbReference type="OrthoDB" id="1711454at2759"/>
<reference evidence="11 12" key="1">
    <citation type="submission" date="2018-02" db="EMBL/GenBank/DDBJ databases">
        <title>Draft genome of wild Prunus yedoensis var. nudiflora.</title>
        <authorList>
            <person name="Baek S."/>
            <person name="Kim J.-H."/>
            <person name="Choi K."/>
            <person name="Kim G.-B."/>
            <person name="Cho A."/>
            <person name="Jang H."/>
            <person name="Shin C.-H."/>
            <person name="Yu H.-J."/>
            <person name="Mun J.-H."/>
        </authorList>
    </citation>
    <scope>NUCLEOTIDE SEQUENCE [LARGE SCALE GENOMIC DNA]</scope>
    <source>
        <strain evidence="12">cv. Jeju island</strain>
        <tissue evidence="11">Leaf</tissue>
    </source>
</reference>
<dbReference type="PANTHER" id="PTHR10766:SF119">
    <property type="entry name" value="TRANSMEMBRANE 9 SUPERFAMILY MEMBER 5"/>
    <property type="match status" value="1"/>
</dbReference>
<gene>
    <name evidence="11" type="ORF">Pyn_40876</name>
</gene>
<keyword evidence="4 11" id="KW-0812">Transmembrane</keyword>
<keyword evidence="5 10" id="KW-0732">Signal</keyword>
<comment type="caution">
    <text evidence="11">The sequence shown here is derived from an EMBL/GenBank/DDBJ whole genome shotgun (WGS) entry which is preliminary data.</text>
</comment>
<evidence type="ECO:0000256" key="7">
    <source>
        <dbReference type="ARBA" id="ARBA00022989"/>
    </source>
</evidence>
<keyword evidence="6" id="KW-0967">Endosome</keyword>
<feature type="chain" id="PRO_5016194253" description="Transmembrane 9 superfamily member" evidence="10">
    <location>
        <begin position="30"/>
        <end position="173"/>
    </location>
</feature>
<dbReference type="AlphaFoldDB" id="A0A314XYV0"/>
<dbReference type="EMBL" id="PJQY01001839">
    <property type="protein sequence ID" value="PQP99172.1"/>
    <property type="molecule type" value="Genomic_DNA"/>
</dbReference>
<evidence type="ECO:0000256" key="5">
    <source>
        <dbReference type="ARBA" id="ARBA00022729"/>
    </source>
</evidence>
<organism evidence="11 12">
    <name type="scientific">Prunus yedoensis var. nudiflora</name>
    <dbReference type="NCBI Taxonomy" id="2094558"/>
    <lineage>
        <taxon>Eukaryota</taxon>
        <taxon>Viridiplantae</taxon>
        <taxon>Streptophyta</taxon>
        <taxon>Embryophyta</taxon>
        <taxon>Tracheophyta</taxon>
        <taxon>Spermatophyta</taxon>
        <taxon>Magnoliopsida</taxon>
        <taxon>eudicotyledons</taxon>
        <taxon>Gunneridae</taxon>
        <taxon>Pentapetalae</taxon>
        <taxon>rosids</taxon>
        <taxon>fabids</taxon>
        <taxon>Rosales</taxon>
        <taxon>Rosaceae</taxon>
        <taxon>Amygdaloideae</taxon>
        <taxon>Amygdaleae</taxon>
        <taxon>Prunus</taxon>
    </lineage>
</organism>
<evidence type="ECO:0000256" key="3">
    <source>
        <dbReference type="ARBA" id="ARBA00005227"/>
    </source>
</evidence>
<dbReference type="STRING" id="2094558.A0A314XYV0"/>
<feature type="signal peptide" evidence="10">
    <location>
        <begin position="1"/>
        <end position="29"/>
    </location>
</feature>
<dbReference type="GO" id="GO:0000139">
    <property type="term" value="C:Golgi membrane"/>
    <property type="evidence" value="ECO:0007669"/>
    <property type="project" value="UniProtKB-SubCell"/>
</dbReference>
<evidence type="ECO:0000256" key="6">
    <source>
        <dbReference type="ARBA" id="ARBA00022753"/>
    </source>
</evidence>
<dbReference type="InterPro" id="IPR004240">
    <property type="entry name" value="EMP70"/>
</dbReference>
<protein>
    <recommendedName>
        <fullName evidence="10">Transmembrane 9 superfamily member</fullName>
    </recommendedName>
</protein>
<evidence type="ECO:0000313" key="12">
    <source>
        <dbReference type="Proteomes" id="UP000250321"/>
    </source>
</evidence>